<proteinExistence type="predicted"/>
<gene>
    <name evidence="2" type="ORF">AMTR_s00031p00166480</name>
</gene>
<organism evidence="2 3">
    <name type="scientific">Amborella trichopoda</name>
    <dbReference type="NCBI Taxonomy" id="13333"/>
    <lineage>
        <taxon>Eukaryota</taxon>
        <taxon>Viridiplantae</taxon>
        <taxon>Streptophyta</taxon>
        <taxon>Embryophyta</taxon>
        <taxon>Tracheophyta</taxon>
        <taxon>Spermatophyta</taxon>
        <taxon>Magnoliopsida</taxon>
        <taxon>Amborellales</taxon>
        <taxon>Amborellaceae</taxon>
        <taxon>Amborella</taxon>
    </lineage>
</organism>
<keyword evidence="3" id="KW-1185">Reference proteome</keyword>
<dbReference type="Gramene" id="ERN16553">
    <property type="protein sequence ID" value="ERN16553"/>
    <property type="gene ID" value="AMTR_s00031p00166480"/>
</dbReference>
<evidence type="ECO:0000313" key="2">
    <source>
        <dbReference type="EMBL" id="ERN16553.1"/>
    </source>
</evidence>
<dbReference type="Proteomes" id="UP000017836">
    <property type="component" value="Unassembled WGS sequence"/>
</dbReference>
<accession>U5D868</accession>
<name>U5D868_AMBTC</name>
<protein>
    <submittedName>
        <fullName evidence="2">Uncharacterized protein</fullName>
    </submittedName>
</protein>
<evidence type="ECO:0000313" key="3">
    <source>
        <dbReference type="Proteomes" id="UP000017836"/>
    </source>
</evidence>
<dbReference type="AlphaFoldDB" id="U5D868"/>
<dbReference type="EMBL" id="KI392442">
    <property type="protein sequence ID" value="ERN16553.1"/>
    <property type="molecule type" value="Genomic_DNA"/>
</dbReference>
<sequence length="59" mass="7100">MEGGRPQPKTHEHDRRGHKGEMRSKHVYEQPDRAHGEPFRRYPVHPYEVPYEVFEMVSN</sequence>
<reference evidence="3" key="1">
    <citation type="journal article" date="2013" name="Science">
        <title>The Amborella genome and the evolution of flowering plants.</title>
        <authorList>
            <consortium name="Amborella Genome Project"/>
        </authorList>
    </citation>
    <scope>NUCLEOTIDE SEQUENCE [LARGE SCALE GENOMIC DNA]</scope>
</reference>
<evidence type="ECO:0000256" key="1">
    <source>
        <dbReference type="SAM" id="MobiDB-lite"/>
    </source>
</evidence>
<dbReference type="HOGENOM" id="CLU_2963903_0_0_1"/>
<feature type="region of interest" description="Disordered" evidence="1">
    <location>
        <begin position="1"/>
        <end position="41"/>
    </location>
</feature>
<feature type="compositionally biased region" description="Basic and acidic residues" evidence="1">
    <location>
        <begin position="9"/>
        <end position="40"/>
    </location>
</feature>